<organism evidence="1 2">
    <name type="scientific">Leucogyrophana mollusca</name>
    <dbReference type="NCBI Taxonomy" id="85980"/>
    <lineage>
        <taxon>Eukaryota</taxon>
        <taxon>Fungi</taxon>
        <taxon>Dikarya</taxon>
        <taxon>Basidiomycota</taxon>
        <taxon>Agaricomycotina</taxon>
        <taxon>Agaricomycetes</taxon>
        <taxon>Agaricomycetidae</taxon>
        <taxon>Boletales</taxon>
        <taxon>Boletales incertae sedis</taxon>
        <taxon>Leucogyrophana</taxon>
    </lineage>
</organism>
<evidence type="ECO:0000313" key="1">
    <source>
        <dbReference type="EMBL" id="KAH7918384.1"/>
    </source>
</evidence>
<keyword evidence="2" id="KW-1185">Reference proteome</keyword>
<proteinExistence type="predicted"/>
<sequence>TCVCGRAFYQPNMFSTHERSCSRTKKRLSGVLTKAKELWDSGKRRRMFSESVADSESNQDGPPGDILPQKLSALPPPAINSVLPDAEAVFQLTPRTAITSHASDGQPVNANPRPRHIVETTRNVFGLFRHYEGGEVPQHDPKEYVTLTDLSNVSSAPVQHFLSLGSKGSFGPYPNQSSFQLGEWYWNGPSAQKSQASFKELLDIIQEPDFHPADTKGVNWHKLDQQLPDGHSEDGWIDSNNANWERTPITLSVPFPKKSRDPGVL</sequence>
<feature type="non-terminal residue" evidence="1">
    <location>
        <position position="1"/>
    </location>
</feature>
<dbReference type="Proteomes" id="UP000790709">
    <property type="component" value="Unassembled WGS sequence"/>
</dbReference>
<accession>A0ACB8AZ02</accession>
<gene>
    <name evidence="1" type="ORF">BV22DRAFT_1024677</name>
</gene>
<dbReference type="EMBL" id="MU266795">
    <property type="protein sequence ID" value="KAH7918384.1"/>
    <property type="molecule type" value="Genomic_DNA"/>
</dbReference>
<protein>
    <submittedName>
        <fullName evidence="1">Uncharacterized protein</fullName>
    </submittedName>
</protein>
<reference evidence="1" key="1">
    <citation type="journal article" date="2021" name="New Phytol.">
        <title>Evolutionary innovations through gain and loss of genes in the ectomycorrhizal Boletales.</title>
        <authorList>
            <person name="Wu G."/>
            <person name="Miyauchi S."/>
            <person name="Morin E."/>
            <person name="Kuo A."/>
            <person name="Drula E."/>
            <person name="Varga T."/>
            <person name="Kohler A."/>
            <person name="Feng B."/>
            <person name="Cao Y."/>
            <person name="Lipzen A."/>
            <person name="Daum C."/>
            <person name="Hundley H."/>
            <person name="Pangilinan J."/>
            <person name="Johnson J."/>
            <person name="Barry K."/>
            <person name="LaButti K."/>
            <person name="Ng V."/>
            <person name="Ahrendt S."/>
            <person name="Min B."/>
            <person name="Choi I.G."/>
            <person name="Park H."/>
            <person name="Plett J.M."/>
            <person name="Magnuson J."/>
            <person name="Spatafora J.W."/>
            <person name="Nagy L.G."/>
            <person name="Henrissat B."/>
            <person name="Grigoriev I.V."/>
            <person name="Yang Z.L."/>
            <person name="Xu J."/>
            <person name="Martin F.M."/>
        </authorList>
    </citation>
    <scope>NUCLEOTIDE SEQUENCE</scope>
    <source>
        <strain evidence="1">KUC20120723A-06</strain>
    </source>
</reference>
<name>A0ACB8AZ02_9AGAM</name>
<comment type="caution">
    <text evidence="1">The sequence shown here is derived from an EMBL/GenBank/DDBJ whole genome shotgun (WGS) entry which is preliminary data.</text>
</comment>
<evidence type="ECO:0000313" key="2">
    <source>
        <dbReference type="Proteomes" id="UP000790709"/>
    </source>
</evidence>